<proteinExistence type="predicted"/>
<sequence length="146" mass="17498">MKYDFVKNYKENIFYPVNENEIIEVENKLGLRLPYDLRQFLLEVGYGFLKKSEYNINRILGPASIRDARLKVNDFEFYPDIEVYEELEEDKVIFFEANESALLLIELGNEQNNSIYYDDIKVADSLEEFLKELMKNDKYYMDLIED</sequence>
<dbReference type="SMART" id="SM00860">
    <property type="entry name" value="SMI1_KNR4"/>
    <property type="match status" value="1"/>
</dbReference>
<evidence type="ECO:0000313" key="2">
    <source>
        <dbReference type="EMBL" id="PLS10217.1"/>
    </source>
</evidence>
<evidence type="ECO:0000259" key="1">
    <source>
        <dbReference type="SMART" id="SM00860"/>
    </source>
</evidence>
<protein>
    <submittedName>
        <fullName evidence="3">SMI1/KNR4 family protein</fullName>
    </submittedName>
</protein>
<name>A0A9Q6AC67_9BACI</name>
<dbReference type="InterPro" id="IPR018958">
    <property type="entry name" value="Knr4/Smi1-like_dom"/>
</dbReference>
<dbReference type="AlphaFoldDB" id="A0A9Q6AC67"/>
<feature type="domain" description="Knr4/Smi1-like" evidence="1">
    <location>
        <begin position="16"/>
        <end position="132"/>
    </location>
</feature>
<dbReference type="Proteomes" id="UP000234803">
    <property type="component" value="Unassembled WGS sequence"/>
</dbReference>
<evidence type="ECO:0000313" key="3">
    <source>
        <dbReference type="EMBL" id="WAT20981.1"/>
    </source>
</evidence>
<dbReference type="Proteomes" id="UP001164713">
    <property type="component" value="Chromosome"/>
</dbReference>
<keyword evidence="5" id="KW-1185">Reference proteome</keyword>
<dbReference type="RefSeq" id="WP_101859839.1">
    <property type="nucleotide sequence ID" value="NZ_CP101718.1"/>
</dbReference>
<dbReference type="Gene3D" id="3.40.1580.10">
    <property type="entry name" value="SMI1/KNR4-like"/>
    <property type="match status" value="1"/>
</dbReference>
<evidence type="ECO:0000313" key="4">
    <source>
        <dbReference type="Proteomes" id="UP000234803"/>
    </source>
</evidence>
<dbReference type="EMBL" id="PGUV01000001">
    <property type="protein sequence ID" value="PLS10217.1"/>
    <property type="molecule type" value="Genomic_DNA"/>
</dbReference>
<dbReference type="SUPFAM" id="SSF160631">
    <property type="entry name" value="SMI1/KNR4-like"/>
    <property type="match status" value="1"/>
</dbReference>
<evidence type="ECO:0000313" key="5">
    <source>
        <dbReference type="Proteomes" id="UP001164713"/>
    </source>
</evidence>
<dbReference type="InterPro" id="IPR037883">
    <property type="entry name" value="Knr4/Smi1-like_sf"/>
</dbReference>
<reference evidence="2 4" key="1">
    <citation type="submission" date="2017-12" db="EMBL/GenBank/DDBJ databases">
        <title>Comparative Functional Genomics of Dry Heat Resistant strains isolated from the Viking Spacecraft.</title>
        <authorList>
            <person name="Seuylemezian A."/>
            <person name="Cooper K."/>
            <person name="Vaishampayan P."/>
        </authorList>
    </citation>
    <scope>NUCLEOTIDE SEQUENCE [LARGE SCALE GENOMIC DNA]</scope>
    <source>
        <strain evidence="2 4">V48-19</strain>
    </source>
</reference>
<organism evidence="2 4">
    <name type="scientific">Bacillus halotolerans</name>
    <dbReference type="NCBI Taxonomy" id="260554"/>
    <lineage>
        <taxon>Bacteria</taxon>
        <taxon>Bacillati</taxon>
        <taxon>Bacillota</taxon>
        <taxon>Bacilli</taxon>
        <taxon>Bacillales</taxon>
        <taxon>Bacillaceae</taxon>
        <taxon>Bacillus</taxon>
    </lineage>
</organism>
<dbReference type="Pfam" id="PF09346">
    <property type="entry name" value="SMI1_KNR4"/>
    <property type="match status" value="1"/>
</dbReference>
<dbReference type="EMBL" id="CP114066">
    <property type="protein sequence ID" value="WAT20981.1"/>
    <property type="molecule type" value="Genomic_DNA"/>
</dbReference>
<reference evidence="3" key="2">
    <citation type="submission" date="2022-12" db="EMBL/GenBank/DDBJ databases">
        <title>Genomic of Bacillus halotolerans.</title>
        <authorList>
            <person name="Xu G."/>
            <person name="Ding Y."/>
        </authorList>
    </citation>
    <scope>NUCLEOTIDE SEQUENCE</scope>
    <source>
        <strain evidence="3">B13</strain>
    </source>
</reference>
<accession>A0A9Q6AC67</accession>
<gene>
    <name evidence="2" type="ORF">CUU63_02675</name>
    <name evidence="3" type="ORF">O0R52_18825</name>
</gene>